<dbReference type="AlphaFoldDB" id="A0A1Z5S5N7"/>
<evidence type="ECO:0000313" key="3">
    <source>
        <dbReference type="Proteomes" id="UP000000768"/>
    </source>
</evidence>
<dbReference type="EMBL" id="CM000760">
    <property type="protein sequence ID" value="OQU91228.1"/>
    <property type="molecule type" value="Genomic_DNA"/>
</dbReference>
<dbReference type="InParanoid" id="A0A1Z5S5N7"/>
<evidence type="ECO:0000256" key="1">
    <source>
        <dbReference type="SAM" id="MobiDB-lite"/>
    </source>
</evidence>
<reference evidence="3" key="2">
    <citation type="journal article" date="2018" name="Plant J.">
        <title>The Sorghum bicolor reference genome: improved assembly, gene annotations, a transcriptome atlas, and signatures of genome organization.</title>
        <authorList>
            <person name="McCormick R.F."/>
            <person name="Truong S.K."/>
            <person name="Sreedasyam A."/>
            <person name="Jenkins J."/>
            <person name="Shu S."/>
            <person name="Sims D."/>
            <person name="Kennedy M."/>
            <person name="Amirebrahimi M."/>
            <person name="Weers B.D."/>
            <person name="McKinley B."/>
            <person name="Mattison A."/>
            <person name="Morishige D.T."/>
            <person name="Grimwood J."/>
            <person name="Schmutz J."/>
            <person name="Mullet J.E."/>
        </authorList>
    </citation>
    <scope>NUCLEOTIDE SEQUENCE [LARGE SCALE GENOMIC DNA]</scope>
    <source>
        <strain evidence="3">cv. BTx623</strain>
    </source>
</reference>
<dbReference type="Gramene" id="OQU91228">
    <property type="protein sequence ID" value="OQU91228"/>
    <property type="gene ID" value="SORBI_3001G144001"/>
</dbReference>
<protein>
    <submittedName>
        <fullName evidence="2">Uncharacterized protein</fullName>
    </submittedName>
</protein>
<gene>
    <name evidence="2" type="ORF">SORBI_3001G144001</name>
</gene>
<proteinExistence type="predicted"/>
<reference evidence="2 3" key="1">
    <citation type="journal article" date="2009" name="Nature">
        <title>The Sorghum bicolor genome and the diversification of grasses.</title>
        <authorList>
            <person name="Paterson A.H."/>
            <person name="Bowers J.E."/>
            <person name="Bruggmann R."/>
            <person name="Dubchak I."/>
            <person name="Grimwood J."/>
            <person name="Gundlach H."/>
            <person name="Haberer G."/>
            <person name="Hellsten U."/>
            <person name="Mitros T."/>
            <person name="Poliakov A."/>
            <person name="Schmutz J."/>
            <person name="Spannagl M."/>
            <person name="Tang H."/>
            <person name="Wang X."/>
            <person name="Wicker T."/>
            <person name="Bharti A.K."/>
            <person name="Chapman J."/>
            <person name="Feltus F.A."/>
            <person name="Gowik U."/>
            <person name="Grigoriev I.V."/>
            <person name="Lyons E."/>
            <person name="Maher C.A."/>
            <person name="Martis M."/>
            <person name="Narechania A."/>
            <person name="Otillar R.P."/>
            <person name="Penning B.W."/>
            <person name="Salamov A.A."/>
            <person name="Wang Y."/>
            <person name="Zhang L."/>
            <person name="Carpita N.C."/>
            <person name="Freeling M."/>
            <person name="Gingle A.R."/>
            <person name="Hash C.T."/>
            <person name="Keller B."/>
            <person name="Klein P."/>
            <person name="Kresovich S."/>
            <person name="McCann M.C."/>
            <person name="Ming R."/>
            <person name="Peterson D.G."/>
            <person name="Mehboob-ur-Rahman"/>
            <person name="Ware D."/>
            <person name="Westhoff P."/>
            <person name="Mayer K.F."/>
            <person name="Messing J."/>
            <person name="Rokhsar D.S."/>
        </authorList>
    </citation>
    <scope>NUCLEOTIDE SEQUENCE [LARGE SCALE GENOMIC DNA]</scope>
    <source>
        <strain evidence="3">cv. BTx623</strain>
    </source>
</reference>
<dbReference type="Proteomes" id="UP000000768">
    <property type="component" value="Chromosome 1"/>
</dbReference>
<evidence type="ECO:0000313" key="2">
    <source>
        <dbReference type="EMBL" id="OQU91228.1"/>
    </source>
</evidence>
<feature type="region of interest" description="Disordered" evidence="1">
    <location>
        <begin position="1"/>
        <end position="31"/>
    </location>
</feature>
<name>A0A1Z5S5N7_SORBI</name>
<keyword evidence="3" id="KW-1185">Reference proteome</keyword>
<organism evidence="2 3">
    <name type="scientific">Sorghum bicolor</name>
    <name type="common">Sorghum</name>
    <name type="synonym">Sorghum vulgare</name>
    <dbReference type="NCBI Taxonomy" id="4558"/>
    <lineage>
        <taxon>Eukaryota</taxon>
        <taxon>Viridiplantae</taxon>
        <taxon>Streptophyta</taxon>
        <taxon>Embryophyta</taxon>
        <taxon>Tracheophyta</taxon>
        <taxon>Spermatophyta</taxon>
        <taxon>Magnoliopsida</taxon>
        <taxon>Liliopsida</taxon>
        <taxon>Poales</taxon>
        <taxon>Poaceae</taxon>
        <taxon>PACMAD clade</taxon>
        <taxon>Panicoideae</taxon>
        <taxon>Andropogonodae</taxon>
        <taxon>Andropogoneae</taxon>
        <taxon>Sorghinae</taxon>
        <taxon>Sorghum</taxon>
    </lineage>
</organism>
<sequence>MDQNPQKSKRGFQMYPGDTTPRLRSPNSQVPLPIPVGRCAVKCDGDGPRAMPCRARSPRAATTLPLRHLTPCCSRDPSIGLADACVGHSIVTGARRLKVAAGDAGVPGPCAPARCLTDCAGTGRRTPQNHQLPLHTGREFSKEGRGVSERREEHCGATCNHQLGPRQKQISASKHILSTQRLCCEHRKKANSSKRQTLLASMCMNIMYIPNMIRTYSKLTKGARDSA</sequence>
<accession>A0A1Z5S5N7</accession>